<dbReference type="InterPro" id="IPR005225">
    <property type="entry name" value="Small_GTP-bd"/>
</dbReference>
<proteinExistence type="inferred from homology"/>
<dbReference type="SUPFAM" id="SSF52540">
    <property type="entry name" value="P-loop containing nucleoside triphosphate hydrolases"/>
    <property type="match status" value="1"/>
</dbReference>
<dbReference type="GO" id="GO:0012505">
    <property type="term" value="C:endomembrane system"/>
    <property type="evidence" value="ECO:0007669"/>
    <property type="project" value="UniProtKB-SubCell"/>
</dbReference>
<comment type="similarity">
    <text evidence="1">Belongs to the small GTPase superfamily. Rab family.</text>
</comment>
<dbReference type="NCBIfam" id="TIGR00231">
    <property type="entry name" value="small_GTP"/>
    <property type="match status" value="1"/>
</dbReference>
<dbReference type="InterPro" id="IPR027417">
    <property type="entry name" value="P-loop_NTPase"/>
</dbReference>
<dbReference type="FunFam" id="3.40.50.300:FF:000274">
    <property type="entry name" value="ras-related protein RABA5a"/>
    <property type="match status" value="1"/>
</dbReference>
<evidence type="ECO:0000256" key="5">
    <source>
        <dbReference type="ARBA" id="ARBA00023288"/>
    </source>
</evidence>
<organism evidence="8 9">
    <name type="scientific">Stephania yunnanensis</name>
    <dbReference type="NCBI Taxonomy" id="152371"/>
    <lineage>
        <taxon>Eukaryota</taxon>
        <taxon>Viridiplantae</taxon>
        <taxon>Streptophyta</taxon>
        <taxon>Embryophyta</taxon>
        <taxon>Tracheophyta</taxon>
        <taxon>Spermatophyta</taxon>
        <taxon>Magnoliopsida</taxon>
        <taxon>Ranunculales</taxon>
        <taxon>Menispermaceae</taxon>
        <taxon>Menispermoideae</taxon>
        <taxon>Cissampelideae</taxon>
        <taxon>Stephania</taxon>
    </lineage>
</organism>
<keyword evidence="9" id="KW-1185">Reference proteome</keyword>
<evidence type="ECO:0000313" key="8">
    <source>
        <dbReference type="EMBL" id="KAK9115323.1"/>
    </source>
</evidence>
<evidence type="ECO:0000256" key="4">
    <source>
        <dbReference type="ARBA" id="ARBA00023136"/>
    </source>
</evidence>
<dbReference type="PRINTS" id="PR00449">
    <property type="entry name" value="RASTRNSFRMNG"/>
</dbReference>
<dbReference type="GO" id="GO:0005525">
    <property type="term" value="F:GTP binding"/>
    <property type="evidence" value="ECO:0007669"/>
    <property type="project" value="UniProtKB-KW"/>
</dbReference>
<keyword evidence="3" id="KW-0342">GTP-binding</keyword>
<dbReference type="InterPro" id="IPR001806">
    <property type="entry name" value="Small_GTPase"/>
</dbReference>
<evidence type="ECO:0000313" key="9">
    <source>
        <dbReference type="Proteomes" id="UP001420932"/>
    </source>
</evidence>
<dbReference type="PROSITE" id="PS51419">
    <property type="entry name" value="RAB"/>
    <property type="match status" value="1"/>
</dbReference>
<evidence type="ECO:0000256" key="7">
    <source>
        <dbReference type="ARBA" id="ARBA00037868"/>
    </source>
</evidence>
<keyword evidence="5" id="KW-0449">Lipoprotein</keyword>
<dbReference type="SMART" id="SM00176">
    <property type="entry name" value="RAN"/>
    <property type="match status" value="1"/>
</dbReference>
<dbReference type="PANTHER" id="PTHR47979">
    <property type="entry name" value="DRAB11-RELATED"/>
    <property type="match status" value="1"/>
</dbReference>
<evidence type="ECO:0000256" key="3">
    <source>
        <dbReference type="ARBA" id="ARBA00023134"/>
    </source>
</evidence>
<keyword evidence="2" id="KW-0547">Nucleotide-binding</keyword>
<dbReference type="GO" id="GO:0003924">
    <property type="term" value="F:GTPase activity"/>
    <property type="evidence" value="ECO:0007669"/>
    <property type="project" value="InterPro"/>
</dbReference>
<dbReference type="PROSITE" id="PS51421">
    <property type="entry name" value="RAS"/>
    <property type="match status" value="1"/>
</dbReference>
<sequence>MEDECDYLFKAVLIGDSAVGKSNLLSRFARDEFRLDSKPTIGVEFAYRNIKVKDKLIKAQIWDTAGQERFRAITSSYYRGALGAMLVYDITRRPTFENLPKWIEELRHFGDPEIVIVLCGNKSDLAGHGIRQVDEREGRTLAERERIWFMETSALANLNVEEAFLHMITQIHDIAVRKNLEAKVGDDCDRGIAPGGGKVILNGLDCHDDEVSATKHSSCTSCINY</sequence>
<dbReference type="EMBL" id="JBBNAF010000009">
    <property type="protein sequence ID" value="KAK9115323.1"/>
    <property type="molecule type" value="Genomic_DNA"/>
</dbReference>
<dbReference type="AlphaFoldDB" id="A0AAP0IHW3"/>
<dbReference type="SMART" id="SM00173">
    <property type="entry name" value="RAS"/>
    <property type="match status" value="1"/>
</dbReference>
<gene>
    <name evidence="8" type="ORF">Syun_022120</name>
</gene>
<protein>
    <submittedName>
        <fullName evidence="8">Uncharacterized protein</fullName>
    </submittedName>
</protein>
<dbReference type="PROSITE" id="PS51420">
    <property type="entry name" value="RHO"/>
    <property type="match status" value="1"/>
</dbReference>
<dbReference type="SMART" id="SM00175">
    <property type="entry name" value="RAB"/>
    <property type="match status" value="1"/>
</dbReference>
<evidence type="ECO:0000256" key="1">
    <source>
        <dbReference type="ARBA" id="ARBA00006270"/>
    </source>
</evidence>
<dbReference type="Gene3D" id="3.40.50.300">
    <property type="entry name" value="P-loop containing nucleotide triphosphate hydrolases"/>
    <property type="match status" value="1"/>
</dbReference>
<evidence type="ECO:0000256" key="6">
    <source>
        <dbReference type="ARBA" id="ARBA00023289"/>
    </source>
</evidence>
<evidence type="ECO:0000256" key="2">
    <source>
        <dbReference type="ARBA" id="ARBA00022741"/>
    </source>
</evidence>
<dbReference type="InterPro" id="IPR050209">
    <property type="entry name" value="Rab_GTPases_membrane_traffic"/>
</dbReference>
<dbReference type="CDD" id="cd01868">
    <property type="entry name" value="Rab11_like"/>
    <property type="match status" value="1"/>
</dbReference>
<dbReference type="Proteomes" id="UP001420932">
    <property type="component" value="Unassembled WGS sequence"/>
</dbReference>
<dbReference type="SMART" id="SM00174">
    <property type="entry name" value="RHO"/>
    <property type="match status" value="1"/>
</dbReference>
<comment type="caution">
    <text evidence="8">The sequence shown here is derived from an EMBL/GenBank/DDBJ whole genome shotgun (WGS) entry which is preliminary data.</text>
</comment>
<comment type="subcellular location">
    <subcellularLocation>
        <location evidence="7">Endomembrane system</location>
        <topology evidence="7">Lipid-anchor</topology>
    </subcellularLocation>
</comment>
<keyword evidence="4" id="KW-0472">Membrane</keyword>
<reference evidence="8 9" key="1">
    <citation type="submission" date="2024-01" db="EMBL/GenBank/DDBJ databases">
        <title>Genome assemblies of Stephania.</title>
        <authorList>
            <person name="Yang L."/>
        </authorList>
    </citation>
    <scope>NUCLEOTIDE SEQUENCE [LARGE SCALE GENOMIC DNA]</scope>
    <source>
        <strain evidence="8">YNDBR</strain>
        <tissue evidence="8">Leaf</tissue>
    </source>
</reference>
<accession>A0AAP0IHW3</accession>
<dbReference type="Pfam" id="PF00071">
    <property type="entry name" value="Ras"/>
    <property type="match status" value="1"/>
</dbReference>
<name>A0AAP0IHW3_9MAGN</name>
<keyword evidence="6" id="KW-0636">Prenylation</keyword>